<protein>
    <recommendedName>
        <fullName evidence="4">AMP-dependent synthetase/ligase domain-containing protein</fullName>
    </recommendedName>
</protein>
<dbReference type="InterPro" id="IPR000873">
    <property type="entry name" value="AMP-dep_synth/lig_dom"/>
</dbReference>
<keyword evidence="1" id="KW-0547">Nucleotide-binding</keyword>
<proteinExistence type="predicted"/>
<organism evidence="5">
    <name type="scientific">marine sediment metagenome</name>
    <dbReference type="NCBI Taxonomy" id="412755"/>
    <lineage>
        <taxon>unclassified sequences</taxon>
        <taxon>metagenomes</taxon>
        <taxon>ecological metagenomes</taxon>
    </lineage>
</organism>
<dbReference type="PANTHER" id="PTHR43272">
    <property type="entry name" value="LONG-CHAIN-FATTY-ACID--COA LIGASE"/>
    <property type="match status" value="1"/>
</dbReference>
<comment type="caution">
    <text evidence="5">The sequence shown here is derived from an EMBL/GenBank/DDBJ whole genome shotgun (WGS) entry which is preliminary data.</text>
</comment>
<dbReference type="Gene3D" id="3.40.50.12780">
    <property type="entry name" value="N-terminal domain of ligase-like"/>
    <property type="match status" value="1"/>
</dbReference>
<gene>
    <name evidence="5" type="ORF">S01H1_50806</name>
</gene>
<dbReference type="PANTHER" id="PTHR43272:SF33">
    <property type="entry name" value="AMP-BINDING DOMAIN-CONTAINING PROTEIN-RELATED"/>
    <property type="match status" value="1"/>
</dbReference>
<dbReference type="GO" id="GO:0004467">
    <property type="term" value="F:long-chain fatty acid-CoA ligase activity"/>
    <property type="evidence" value="ECO:0007669"/>
    <property type="project" value="TreeGrafter"/>
</dbReference>
<evidence type="ECO:0000256" key="3">
    <source>
        <dbReference type="SAM" id="Phobius"/>
    </source>
</evidence>
<feature type="non-terminal residue" evidence="5">
    <location>
        <position position="1"/>
    </location>
</feature>
<evidence type="ECO:0000256" key="1">
    <source>
        <dbReference type="ARBA" id="ARBA00022741"/>
    </source>
</evidence>
<keyword evidence="3" id="KW-0812">Transmembrane</keyword>
<dbReference type="PRINTS" id="PR00154">
    <property type="entry name" value="AMPBINDING"/>
</dbReference>
<evidence type="ECO:0000256" key="2">
    <source>
        <dbReference type="ARBA" id="ARBA00022840"/>
    </source>
</evidence>
<reference evidence="5" key="1">
    <citation type="journal article" date="2014" name="Front. Microbiol.">
        <title>High frequency of phylogenetically diverse reductive dehalogenase-homologous genes in deep subseafloor sedimentary metagenomes.</title>
        <authorList>
            <person name="Kawai M."/>
            <person name="Futagami T."/>
            <person name="Toyoda A."/>
            <person name="Takaki Y."/>
            <person name="Nishi S."/>
            <person name="Hori S."/>
            <person name="Arai W."/>
            <person name="Tsubouchi T."/>
            <person name="Morono Y."/>
            <person name="Uchiyama I."/>
            <person name="Ito T."/>
            <person name="Fujiyama A."/>
            <person name="Inagaki F."/>
            <person name="Takami H."/>
        </authorList>
    </citation>
    <scope>NUCLEOTIDE SEQUENCE</scope>
    <source>
        <strain evidence="5">Expedition CK06-06</strain>
    </source>
</reference>
<feature type="non-terminal residue" evidence="5">
    <location>
        <position position="261"/>
    </location>
</feature>
<dbReference type="EMBL" id="BARS01032751">
    <property type="protein sequence ID" value="GAG18063.1"/>
    <property type="molecule type" value="Genomic_DNA"/>
</dbReference>
<dbReference type="InterPro" id="IPR042099">
    <property type="entry name" value="ANL_N_sf"/>
</dbReference>
<dbReference type="Pfam" id="PF00501">
    <property type="entry name" value="AMP-binding"/>
    <property type="match status" value="1"/>
</dbReference>
<dbReference type="AlphaFoldDB" id="X0W088"/>
<feature type="transmembrane region" description="Helical" evidence="3">
    <location>
        <begin position="207"/>
        <end position="224"/>
    </location>
</feature>
<sequence>QVDKVLAIKENLPLLKGIIVIDMKGLRHYDDPMITSFSDVEELGREVDQKDAGKFEKLVAQTSPEDVAFMIYTSGTTGPPKGCMVTHQNHMYNLIAMNDIFQLTDKDSVVSYLPLCHVLERGVSVSIPLIYGYAVNFAESIDTVQKNIQEISPTFFVAVPRILEKMHSAIQIKLQDTTRFKRFMYDFWGPVGKKIAEYRMAKKRIPILWLLLYGLGYLCSFRAVRDKLGLLRCRLLMSGGAPIAPEIITFFHSLGINAIEM</sequence>
<evidence type="ECO:0000259" key="4">
    <source>
        <dbReference type="Pfam" id="PF00501"/>
    </source>
</evidence>
<dbReference type="GO" id="GO:0016020">
    <property type="term" value="C:membrane"/>
    <property type="evidence" value="ECO:0007669"/>
    <property type="project" value="TreeGrafter"/>
</dbReference>
<accession>X0W088</accession>
<keyword evidence="2" id="KW-0067">ATP-binding</keyword>
<dbReference type="PROSITE" id="PS00455">
    <property type="entry name" value="AMP_BINDING"/>
    <property type="match status" value="1"/>
</dbReference>
<keyword evidence="3" id="KW-1133">Transmembrane helix</keyword>
<keyword evidence="3" id="KW-0472">Membrane</keyword>
<dbReference type="InterPro" id="IPR020459">
    <property type="entry name" value="AMP-binding"/>
</dbReference>
<name>X0W088_9ZZZZ</name>
<dbReference type="SUPFAM" id="SSF56801">
    <property type="entry name" value="Acetyl-CoA synthetase-like"/>
    <property type="match status" value="1"/>
</dbReference>
<evidence type="ECO:0000313" key="5">
    <source>
        <dbReference type="EMBL" id="GAG18063.1"/>
    </source>
</evidence>
<dbReference type="GO" id="GO:0005524">
    <property type="term" value="F:ATP binding"/>
    <property type="evidence" value="ECO:0007669"/>
    <property type="project" value="UniProtKB-KW"/>
</dbReference>
<feature type="domain" description="AMP-dependent synthetase/ligase" evidence="4">
    <location>
        <begin position="43"/>
        <end position="257"/>
    </location>
</feature>
<dbReference type="InterPro" id="IPR020845">
    <property type="entry name" value="AMP-binding_CS"/>
</dbReference>